<sequence length="218" mass="23958">MKWKTTSCCPAFVDYVSKKFPELMEHVSKTVSPMIATARLIKSLDDSAKIVFIGPCTAKKMEIKKEELKDSVDMVMTFEELLAMLDAMNIDLEKCEDSVLDNASFYGRLFARSGGVSEAIKQVVSHEKFDIKFKPIAVDGLDACTKILRLAKAGKLDGNFIEGMACKCGCIGGAASLSHGPKDISQVDKYGALSKEKNSIDAIRVFDVDSLKLDIENR</sequence>
<dbReference type="PANTHER" id="PTHR11615">
    <property type="entry name" value="NITRATE, FORMATE, IRON DEHYDROGENASE"/>
    <property type="match status" value="1"/>
</dbReference>
<dbReference type="InterPro" id="IPR050340">
    <property type="entry name" value="Cytosolic_Fe-S_CAF"/>
</dbReference>
<organism evidence="2">
    <name type="scientific">bioreactor metagenome</name>
    <dbReference type="NCBI Taxonomy" id="1076179"/>
    <lineage>
        <taxon>unclassified sequences</taxon>
        <taxon>metagenomes</taxon>
        <taxon>ecological metagenomes</taxon>
    </lineage>
</organism>
<dbReference type="EMBL" id="VSSQ01018820">
    <property type="protein sequence ID" value="MPM62351.1"/>
    <property type="molecule type" value="Genomic_DNA"/>
</dbReference>
<name>A0A645BCI2_9ZZZZ</name>
<dbReference type="AlphaFoldDB" id="A0A645BCI2"/>
<reference evidence="2" key="1">
    <citation type="submission" date="2019-08" db="EMBL/GenBank/DDBJ databases">
        <authorList>
            <person name="Kucharzyk K."/>
            <person name="Murdoch R.W."/>
            <person name="Higgins S."/>
            <person name="Loffler F."/>
        </authorList>
    </citation>
    <scope>NUCLEOTIDE SEQUENCE</scope>
</reference>
<dbReference type="EC" id="1.12.7.2" evidence="2"/>
<evidence type="ECO:0000313" key="2">
    <source>
        <dbReference type="EMBL" id="MPM62351.1"/>
    </source>
</evidence>
<feature type="domain" description="Iron hydrogenase large subunit C-terminal" evidence="1">
    <location>
        <begin position="4"/>
        <end position="174"/>
    </location>
</feature>
<dbReference type="InterPro" id="IPR004108">
    <property type="entry name" value="Fe_hydrogenase_lsu_C"/>
</dbReference>
<comment type="caution">
    <text evidence="2">The sequence shown here is derived from an EMBL/GenBank/DDBJ whole genome shotgun (WGS) entry which is preliminary data.</text>
</comment>
<protein>
    <submittedName>
        <fullName evidence="2">Iron hydrogenase 1</fullName>
        <ecNumber evidence="2">1.12.7.2</ecNumber>
    </submittedName>
</protein>
<accession>A0A645BCI2</accession>
<gene>
    <name evidence="2" type="ORF">SDC9_109217</name>
</gene>
<dbReference type="Gene3D" id="3.40.950.10">
    <property type="entry name" value="Fe-only Hydrogenase (Larger Subunit), Chain L, domain 3"/>
    <property type="match status" value="1"/>
</dbReference>
<dbReference type="GO" id="GO:0008901">
    <property type="term" value="F:ferredoxin hydrogenase activity"/>
    <property type="evidence" value="ECO:0007669"/>
    <property type="project" value="UniProtKB-EC"/>
</dbReference>
<dbReference type="InterPro" id="IPR009016">
    <property type="entry name" value="Fe_hydrogenase"/>
</dbReference>
<evidence type="ECO:0000259" key="1">
    <source>
        <dbReference type="Pfam" id="PF02906"/>
    </source>
</evidence>
<dbReference type="Pfam" id="PF02906">
    <property type="entry name" value="Fe_hyd_lg_C"/>
    <property type="match status" value="1"/>
</dbReference>
<proteinExistence type="predicted"/>
<dbReference type="SUPFAM" id="SSF53920">
    <property type="entry name" value="Fe-only hydrogenase"/>
    <property type="match status" value="1"/>
</dbReference>
<keyword evidence="2" id="KW-0560">Oxidoreductase</keyword>